<evidence type="ECO:0000256" key="7">
    <source>
        <dbReference type="SAM" id="Phobius"/>
    </source>
</evidence>
<keyword evidence="3 7" id="KW-0812">Transmembrane</keyword>
<organism evidence="10 11">
    <name type="scientific">Genlisea aurea</name>
    <dbReference type="NCBI Taxonomy" id="192259"/>
    <lineage>
        <taxon>Eukaryota</taxon>
        <taxon>Viridiplantae</taxon>
        <taxon>Streptophyta</taxon>
        <taxon>Embryophyta</taxon>
        <taxon>Tracheophyta</taxon>
        <taxon>Spermatophyta</taxon>
        <taxon>Magnoliopsida</taxon>
        <taxon>eudicotyledons</taxon>
        <taxon>Gunneridae</taxon>
        <taxon>Pentapetalae</taxon>
        <taxon>asterids</taxon>
        <taxon>lamiids</taxon>
        <taxon>Lamiales</taxon>
        <taxon>Lentibulariaceae</taxon>
        <taxon>Genlisea</taxon>
    </lineage>
</organism>
<dbReference type="PANTHER" id="PTHR32285">
    <property type="entry name" value="PROTEIN TRICHOME BIREFRINGENCE-LIKE 9-RELATED"/>
    <property type="match status" value="1"/>
</dbReference>
<gene>
    <name evidence="10" type="ORF">M569_03487</name>
</gene>
<dbReference type="GO" id="GO:0016413">
    <property type="term" value="F:O-acetyltransferase activity"/>
    <property type="evidence" value="ECO:0007669"/>
    <property type="project" value="InterPro"/>
</dbReference>
<feature type="domain" description="Trichome birefringence-like N-terminal" evidence="9">
    <location>
        <begin position="67"/>
        <end position="119"/>
    </location>
</feature>
<proteinExistence type="inferred from homology"/>
<evidence type="ECO:0000256" key="3">
    <source>
        <dbReference type="ARBA" id="ARBA00022692"/>
    </source>
</evidence>
<evidence type="ECO:0000256" key="5">
    <source>
        <dbReference type="ARBA" id="ARBA00022989"/>
    </source>
</evidence>
<evidence type="ECO:0000313" key="11">
    <source>
        <dbReference type="Proteomes" id="UP000015453"/>
    </source>
</evidence>
<feature type="domain" description="Trichome birefringence-like C-terminal" evidence="8">
    <location>
        <begin position="120"/>
        <end position="411"/>
    </location>
</feature>
<dbReference type="InterPro" id="IPR025846">
    <property type="entry name" value="TBL_N"/>
</dbReference>
<dbReference type="PANTHER" id="PTHR32285:SF219">
    <property type="entry name" value="PROTEIN TRICHOME BIREFRINGENCE-LIKE 24"/>
    <property type="match status" value="1"/>
</dbReference>
<keyword evidence="4" id="KW-0735">Signal-anchor</keyword>
<keyword evidence="11" id="KW-1185">Reference proteome</keyword>
<dbReference type="Pfam" id="PF14416">
    <property type="entry name" value="PMR5N"/>
    <property type="match status" value="1"/>
</dbReference>
<dbReference type="InterPro" id="IPR026057">
    <property type="entry name" value="TBL_C"/>
</dbReference>
<evidence type="ECO:0000256" key="4">
    <source>
        <dbReference type="ARBA" id="ARBA00022968"/>
    </source>
</evidence>
<dbReference type="GO" id="GO:0005794">
    <property type="term" value="C:Golgi apparatus"/>
    <property type="evidence" value="ECO:0007669"/>
    <property type="project" value="TreeGrafter"/>
</dbReference>
<sequence>MYSDLKLGFRPPHRRTNNNHFIVLLGISVLVLGFGFALFGKPSNSFPQPDPPILGSVSFPTEQEKNECDLFDGNWIPHSDEPPYTHKSCGIIEDHQNCMKNGRPDTGYLYWRWKPRFCELDRVDPTSFLEAMRNKTWGFVGDSISRNHVQSFLCTLSRAEMAVEVYHDEAYKSRRWTFPTYNFTVSVIWTPFLAKASISEDDNGVSTSDIELHLDVLDPVWTLPYRNLDYVIISAGKWFVKTAIYLENGAVLGCHYCPKRNLTELGFNFAFRKVIRNVLRHVAGSRHGGTILYRTTTPDHFEGGEWFEGGSCKREKPSKEGELEMSEMNRILREIELEEFERASSAANEKGVDLVLFDVSPLSMLRPDGHPGAYRHFHPFENGKGNKVIYDCLHWCLPGPIDSWNDILFEMVMRKQ</sequence>
<evidence type="ECO:0000256" key="2">
    <source>
        <dbReference type="ARBA" id="ARBA00007727"/>
    </source>
</evidence>
<evidence type="ECO:0000313" key="10">
    <source>
        <dbReference type="EMBL" id="EPS71271.1"/>
    </source>
</evidence>
<keyword evidence="6 7" id="KW-0472">Membrane</keyword>
<evidence type="ECO:0000259" key="8">
    <source>
        <dbReference type="Pfam" id="PF13839"/>
    </source>
</evidence>
<dbReference type="GO" id="GO:0016020">
    <property type="term" value="C:membrane"/>
    <property type="evidence" value="ECO:0007669"/>
    <property type="project" value="UniProtKB-SubCell"/>
</dbReference>
<dbReference type="InterPro" id="IPR029962">
    <property type="entry name" value="TBL"/>
</dbReference>
<comment type="similarity">
    <text evidence="2">Belongs to the PC-esterase family. TBL subfamily.</text>
</comment>
<accession>S8D1Q4</accession>
<evidence type="ECO:0000259" key="9">
    <source>
        <dbReference type="Pfam" id="PF14416"/>
    </source>
</evidence>
<dbReference type="Pfam" id="PF13839">
    <property type="entry name" value="PC-Esterase"/>
    <property type="match status" value="1"/>
</dbReference>
<comment type="caution">
    <text evidence="10">The sequence shown here is derived from an EMBL/GenBank/DDBJ whole genome shotgun (WGS) entry which is preliminary data.</text>
</comment>
<dbReference type="EMBL" id="AUSU01001326">
    <property type="protein sequence ID" value="EPS71271.1"/>
    <property type="molecule type" value="Genomic_DNA"/>
</dbReference>
<evidence type="ECO:0000256" key="1">
    <source>
        <dbReference type="ARBA" id="ARBA00004167"/>
    </source>
</evidence>
<reference evidence="10 11" key="1">
    <citation type="journal article" date="2013" name="BMC Genomics">
        <title>The miniature genome of a carnivorous plant Genlisea aurea contains a low number of genes and short non-coding sequences.</title>
        <authorList>
            <person name="Leushkin E.V."/>
            <person name="Sutormin R.A."/>
            <person name="Nabieva E.R."/>
            <person name="Penin A.A."/>
            <person name="Kondrashov A.S."/>
            <person name="Logacheva M.D."/>
        </authorList>
    </citation>
    <scope>NUCLEOTIDE SEQUENCE [LARGE SCALE GENOMIC DNA]</scope>
</reference>
<dbReference type="AlphaFoldDB" id="S8D1Q4"/>
<dbReference type="Proteomes" id="UP000015453">
    <property type="component" value="Unassembled WGS sequence"/>
</dbReference>
<feature type="transmembrane region" description="Helical" evidence="7">
    <location>
        <begin position="21"/>
        <end position="39"/>
    </location>
</feature>
<comment type="subcellular location">
    <subcellularLocation>
        <location evidence="1">Membrane</location>
        <topology evidence="1">Single-pass membrane protein</topology>
    </subcellularLocation>
</comment>
<keyword evidence="5 7" id="KW-1133">Transmembrane helix</keyword>
<evidence type="ECO:0000256" key="6">
    <source>
        <dbReference type="ARBA" id="ARBA00023136"/>
    </source>
</evidence>
<name>S8D1Q4_9LAMI</name>
<dbReference type="OrthoDB" id="630188at2759"/>
<protein>
    <submittedName>
        <fullName evidence="10">Uncharacterized protein</fullName>
    </submittedName>
</protein>